<reference evidence="8" key="1">
    <citation type="submission" date="2016-11" db="UniProtKB">
        <authorList>
            <consortium name="WormBaseParasite"/>
        </authorList>
    </citation>
    <scope>IDENTIFICATION</scope>
</reference>
<sequence length="119" mass="12927">FTVPRKFGTPIVIGVTFLIGLPSAISVTILRNQDFVWGFALMISGIMFQLLVIKYGFRAFQNEVVNNYGTNDWPLTIVTMIIIVVVAPIEAIGLLVWWGYEIISSTSDAPSGSAGSTTA</sequence>
<keyword evidence="4 6" id="KW-1133">Transmembrane helix</keyword>
<dbReference type="PANTHER" id="PTHR42948">
    <property type="entry name" value="TRANSPORTER"/>
    <property type="match status" value="1"/>
</dbReference>
<organism evidence="7 8">
    <name type="scientific">Macrostomum lignano</name>
    <dbReference type="NCBI Taxonomy" id="282301"/>
    <lineage>
        <taxon>Eukaryota</taxon>
        <taxon>Metazoa</taxon>
        <taxon>Spiralia</taxon>
        <taxon>Lophotrochozoa</taxon>
        <taxon>Platyhelminthes</taxon>
        <taxon>Rhabditophora</taxon>
        <taxon>Macrostomorpha</taxon>
        <taxon>Macrostomida</taxon>
        <taxon>Macrostomidae</taxon>
        <taxon>Macrostomum</taxon>
    </lineage>
</organism>
<keyword evidence="3 6" id="KW-0812">Transmembrane</keyword>
<name>A0A1I8HFX9_9PLAT</name>
<dbReference type="PANTHER" id="PTHR42948:SF1">
    <property type="entry name" value="TRANSPORTER"/>
    <property type="match status" value="1"/>
</dbReference>
<proteinExistence type="predicted"/>
<dbReference type="SUPFAM" id="SSF161070">
    <property type="entry name" value="SNF-like"/>
    <property type="match status" value="1"/>
</dbReference>
<dbReference type="InterPro" id="IPR000175">
    <property type="entry name" value="Na/ntran_symport"/>
</dbReference>
<keyword evidence="2" id="KW-0813">Transport</keyword>
<keyword evidence="7" id="KW-1185">Reference proteome</keyword>
<evidence type="ECO:0000256" key="5">
    <source>
        <dbReference type="ARBA" id="ARBA00023136"/>
    </source>
</evidence>
<evidence type="ECO:0000256" key="6">
    <source>
        <dbReference type="SAM" id="Phobius"/>
    </source>
</evidence>
<comment type="subcellular location">
    <subcellularLocation>
        <location evidence="1">Membrane</location>
        <topology evidence="1">Multi-pass membrane protein</topology>
    </subcellularLocation>
</comment>
<protein>
    <submittedName>
        <fullName evidence="8">HCO3_cotransp domain-containing protein</fullName>
    </submittedName>
</protein>
<dbReference type="GO" id="GO:0016020">
    <property type="term" value="C:membrane"/>
    <property type="evidence" value="ECO:0007669"/>
    <property type="project" value="UniProtKB-SubCell"/>
</dbReference>
<accession>A0A1I8HFX9</accession>
<evidence type="ECO:0000256" key="2">
    <source>
        <dbReference type="ARBA" id="ARBA00022448"/>
    </source>
</evidence>
<dbReference type="AlphaFoldDB" id="A0A1I8HFX9"/>
<feature type="transmembrane region" description="Helical" evidence="6">
    <location>
        <begin position="77"/>
        <end position="100"/>
    </location>
</feature>
<evidence type="ECO:0000313" key="7">
    <source>
        <dbReference type="Proteomes" id="UP000095280"/>
    </source>
</evidence>
<evidence type="ECO:0000256" key="4">
    <source>
        <dbReference type="ARBA" id="ARBA00022989"/>
    </source>
</evidence>
<feature type="transmembrane region" description="Helical" evidence="6">
    <location>
        <begin position="7"/>
        <end position="29"/>
    </location>
</feature>
<evidence type="ECO:0000256" key="1">
    <source>
        <dbReference type="ARBA" id="ARBA00004141"/>
    </source>
</evidence>
<keyword evidence="5 6" id="KW-0472">Membrane</keyword>
<feature type="transmembrane region" description="Helical" evidence="6">
    <location>
        <begin position="35"/>
        <end position="57"/>
    </location>
</feature>
<dbReference type="WBParaSite" id="maker-uti_cns_0005778-snap-gene-0.1-mRNA-1">
    <property type="protein sequence ID" value="maker-uti_cns_0005778-snap-gene-0.1-mRNA-1"/>
    <property type="gene ID" value="maker-uti_cns_0005778-snap-gene-0.1"/>
</dbReference>
<evidence type="ECO:0000256" key="3">
    <source>
        <dbReference type="ARBA" id="ARBA00022692"/>
    </source>
</evidence>
<dbReference type="Proteomes" id="UP000095280">
    <property type="component" value="Unplaced"/>
</dbReference>
<evidence type="ECO:0000313" key="8">
    <source>
        <dbReference type="WBParaSite" id="maker-uti_cns_0005778-snap-gene-0.1-mRNA-1"/>
    </source>
</evidence>
<dbReference type="InterPro" id="IPR037272">
    <property type="entry name" value="SNS_sf"/>
</dbReference>